<accession>A0A2X0MFB2</accession>
<name>A0A2X0MFB2_9BASI</name>
<protein>
    <submittedName>
        <fullName evidence="1">BZ3500_MvSof-1268-A1-R1_Chr9g10891 protein</fullName>
    </submittedName>
</protein>
<reference evidence="2" key="1">
    <citation type="submission" date="2016-10" db="EMBL/GenBank/DDBJ databases">
        <authorList>
            <person name="Jeantristanb JTB J.-T."/>
            <person name="Ricardo R."/>
        </authorList>
    </citation>
    <scope>NUCLEOTIDE SEQUENCE [LARGE SCALE GENOMIC DNA]</scope>
</reference>
<dbReference type="Proteomes" id="UP000249723">
    <property type="component" value="Unassembled WGS sequence"/>
</dbReference>
<evidence type="ECO:0000313" key="1">
    <source>
        <dbReference type="EMBL" id="SDA00871.1"/>
    </source>
</evidence>
<gene>
    <name evidence="1" type="ORF">BZ3500_MVSOF-1268-A1-R1_CHR9G10891</name>
</gene>
<evidence type="ECO:0000313" key="2">
    <source>
        <dbReference type="Proteomes" id="UP000249723"/>
    </source>
</evidence>
<dbReference type="EMBL" id="FMWP01000107">
    <property type="protein sequence ID" value="SDA00871.1"/>
    <property type="molecule type" value="Genomic_DNA"/>
</dbReference>
<keyword evidence="2" id="KW-1185">Reference proteome</keyword>
<dbReference type="AlphaFoldDB" id="A0A2X0MFB2"/>
<dbReference type="STRING" id="289078.A0A2X0MFB2"/>
<organism evidence="1 2">
    <name type="scientific">Microbotryum saponariae</name>
    <dbReference type="NCBI Taxonomy" id="289078"/>
    <lineage>
        <taxon>Eukaryota</taxon>
        <taxon>Fungi</taxon>
        <taxon>Dikarya</taxon>
        <taxon>Basidiomycota</taxon>
        <taxon>Pucciniomycotina</taxon>
        <taxon>Microbotryomycetes</taxon>
        <taxon>Microbotryales</taxon>
        <taxon>Microbotryaceae</taxon>
        <taxon>Microbotryum</taxon>
    </lineage>
</organism>
<sequence>MAKSEADTLAFLVCRQGFLLHVPLDPWSTLIYSRDSDWILNLPPEFCHRRILVDMSIPDSTQNPANKLRIAPRRASARPQCSLLCLIDTMVLGWDGEELIIAGILAGGDYIPGGLPSVAFNKAFDTYKECLSRKFWEGQELGVVLGRFRAIKKVEKLSDTFVKAIEELRNNMPAIFALLEMDEGDPQRCAPSRDITVGASLAVTVGRKSCLRSAVEQAGWPPRMIGAREQAVLP</sequence>
<proteinExistence type="predicted"/>